<proteinExistence type="predicted"/>
<dbReference type="GO" id="GO:0016491">
    <property type="term" value="F:oxidoreductase activity"/>
    <property type="evidence" value="ECO:0007669"/>
    <property type="project" value="UniProtKB-KW"/>
</dbReference>
<gene>
    <name evidence="6" type="ORF">SAMN05216582_1329</name>
</gene>
<dbReference type="NCBIfam" id="TIGR01409">
    <property type="entry name" value="TAT_signal_seq"/>
    <property type="match status" value="1"/>
</dbReference>
<dbReference type="Gene3D" id="3.50.50.60">
    <property type="entry name" value="FAD/NAD(P)-binding domain"/>
    <property type="match status" value="1"/>
</dbReference>
<dbReference type="OrthoDB" id="9777740at2"/>
<evidence type="ECO:0000256" key="1">
    <source>
        <dbReference type="ARBA" id="ARBA00022485"/>
    </source>
</evidence>
<protein>
    <submittedName>
        <fullName evidence="6">Tat (Twin-arginine translocation) pathway signal sequence</fullName>
    </submittedName>
</protein>
<dbReference type="GO" id="GO:0051539">
    <property type="term" value="F:4 iron, 4 sulfur cluster binding"/>
    <property type="evidence" value="ECO:0007669"/>
    <property type="project" value="UniProtKB-KW"/>
</dbReference>
<dbReference type="PROSITE" id="PS51318">
    <property type="entry name" value="TAT"/>
    <property type="match status" value="1"/>
</dbReference>
<dbReference type="AlphaFoldDB" id="A0A1M6X5W2"/>
<dbReference type="EMBL" id="FRBC01000032">
    <property type="protein sequence ID" value="SHL01328.1"/>
    <property type="molecule type" value="Genomic_DNA"/>
</dbReference>
<dbReference type="Proteomes" id="UP000184263">
    <property type="component" value="Unassembled WGS sequence"/>
</dbReference>
<evidence type="ECO:0000313" key="7">
    <source>
        <dbReference type="Proteomes" id="UP000184263"/>
    </source>
</evidence>
<keyword evidence="4" id="KW-0408">Iron</keyword>
<dbReference type="GO" id="GO:0046872">
    <property type="term" value="F:metal ion binding"/>
    <property type="evidence" value="ECO:0007669"/>
    <property type="project" value="UniProtKB-KW"/>
</dbReference>
<evidence type="ECO:0000256" key="3">
    <source>
        <dbReference type="ARBA" id="ARBA00023002"/>
    </source>
</evidence>
<sequence length="512" mass="56403">MASLFWLEGNEEMEKSFLIPISRRDFMKMAGMATVGALAEGTIGGAVTVEASRKSGSTMTYAGKEIPVLFAVDVCVTGGGPSGTAAAIMAARNGARTVLIERGVALGGLAVLGCVYPFMDTHAPDSDTPYVAEVKERLRKHGIEPFDGVTQQTWHNPETLTFIYDEMCAEAGVDVLFQTVVMDTVVEGRKLTACIVQTIAGLAAIQARIFIDCTGDAYLSRSAGVPFERGYEKTGNNQPLSFRFEMGGIDIDRLYQHVAVELKEDWCKSKPPYFEIAEAMHRKQRYKLEELMDKGVASGEITQEEAEYMQAYTIIGKNGVMSMNCPEIPVKFSATDPISYSKAVAYGRRMMHNIAAYLIRHLPGFEKAFISREAAMLGARESWRIRGKHYLVEDDYHNQSRFPDAVCRTAWFIDAHGEKVSEKLPKGGFYEIPYGSLVTEEIENLIVAGRCISASFILQASMRIQPTCMSIGEAAGIAAAWGIKKHIAVNEIVWDKIPAEKRSYVSKLQGKS</sequence>
<keyword evidence="5" id="KW-0411">Iron-sulfur</keyword>
<organism evidence="6 7">
    <name type="scientific">Selenomonas ruminantium</name>
    <dbReference type="NCBI Taxonomy" id="971"/>
    <lineage>
        <taxon>Bacteria</taxon>
        <taxon>Bacillati</taxon>
        <taxon>Bacillota</taxon>
        <taxon>Negativicutes</taxon>
        <taxon>Selenomonadales</taxon>
        <taxon>Selenomonadaceae</taxon>
        <taxon>Selenomonas</taxon>
    </lineage>
</organism>
<dbReference type="InterPro" id="IPR039650">
    <property type="entry name" value="HdrA-like"/>
</dbReference>
<keyword evidence="1" id="KW-0004">4Fe-4S</keyword>
<keyword evidence="2" id="KW-0479">Metal-binding</keyword>
<evidence type="ECO:0000313" key="6">
    <source>
        <dbReference type="EMBL" id="SHL01328.1"/>
    </source>
</evidence>
<keyword evidence="3" id="KW-0560">Oxidoreductase</keyword>
<dbReference type="Pfam" id="PF12831">
    <property type="entry name" value="FAD_oxidored"/>
    <property type="match status" value="1"/>
</dbReference>
<evidence type="ECO:0000256" key="5">
    <source>
        <dbReference type="ARBA" id="ARBA00023014"/>
    </source>
</evidence>
<dbReference type="PANTHER" id="PTHR43498">
    <property type="entry name" value="FERREDOXIN:COB-COM HETERODISULFIDE REDUCTASE SUBUNIT A"/>
    <property type="match status" value="1"/>
</dbReference>
<dbReference type="InterPro" id="IPR019546">
    <property type="entry name" value="TAT_signal_bac_arc"/>
</dbReference>
<dbReference type="InterPro" id="IPR006311">
    <property type="entry name" value="TAT_signal"/>
</dbReference>
<dbReference type="PANTHER" id="PTHR43498:SF1">
    <property type="entry name" value="COB--COM HETERODISULFIDE REDUCTASE IRON-SULFUR SUBUNIT A"/>
    <property type="match status" value="1"/>
</dbReference>
<dbReference type="InterPro" id="IPR036188">
    <property type="entry name" value="FAD/NAD-bd_sf"/>
</dbReference>
<reference evidence="6 7" key="1">
    <citation type="submission" date="2016-11" db="EMBL/GenBank/DDBJ databases">
        <authorList>
            <person name="Jaros S."/>
            <person name="Januszkiewicz K."/>
            <person name="Wedrychowicz H."/>
        </authorList>
    </citation>
    <scope>NUCLEOTIDE SEQUENCE [LARGE SCALE GENOMIC DNA]</scope>
    <source>
        <strain evidence="6 7">HD4</strain>
    </source>
</reference>
<accession>A0A1M6X5W2</accession>
<name>A0A1M6X5W2_SELRU</name>
<dbReference type="SUPFAM" id="SSF51905">
    <property type="entry name" value="FAD/NAD(P)-binding domain"/>
    <property type="match status" value="1"/>
</dbReference>
<evidence type="ECO:0000256" key="2">
    <source>
        <dbReference type="ARBA" id="ARBA00022723"/>
    </source>
</evidence>
<evidence type="ECO:0000256" key="4">
    <source>
        <dbReference type="ARBA" id="ARBA00023004"/>
    </source>
</evidence>